<evidence type="ECO:0000256" key="5">
    <source>
        <dbReference type="RuleBase" id="RU361277"/>
    </source>
</evidence>
<dbReference type="GO" id="GO:0008106">
    <property type="term" value="F:alcohol dehydrogenase (NADP+) activity"/>
    <property type="evidence" value="ECO:0007669"/>
    <property type="project" value="UniProtKB-ARBA"/>
</dbReference>
<protein>
    <submittedName>
        <fullName evidence="7">NAD(P)-dependent alcohol dehydrogenase</fullName>
    </submittedName>
</protein>
<dbReference type="InterPro" id="IPR002328">
    <property type="entry name" value="ADH_Zn_CS"/>
</dbReference>
<keyword evidence="4" id="KW-0560">Oxidoreductase</keyword>
<keyword evidence="2 5" id="KW-0479">Metal-binding</keyword>
<dbReference type="Gene3D" id="3.40.50.720">
    <property type="entry name" value="NAD(P)-binding Rossmann-like Domain"/>
    <property type="match status" value="1"/>
</dbReference>
<dbReference type="Gene3D" id="3.90.180.10">
    <property type="entry name" value="Medium-chain alcohol dehydrogenases, catalytic domain"/>
    <property type="match status" value="1"/>
</dbReference>
<dbReference type="InterPro" id="IPR013149">
    <property type="entry name" value="ADH-like_C"/>
</dbReference>
<dbReference type="GO" id="GO:0008270">
    <property type="term" value="F:zinc ion binding"/>
    <property type="evidence" value="ECO:0007669"/>
    <property type="project" value="InterPro"/>
</dbReference>
<evidence type="ECO:0000259" key="6">
    <source>
        <dbReference type="SMART" id="SM00829"/>
    </source>
</evidence>
<evidence type="ECO:0000256" key="1">
    <source>
        <dbReference type="ARBA" id="ARBA00001947"/>
    </source>
</evidence>
<dbReference type="SMART" id="SM00829">
    <property type="entry name" value="PKS_ER"/>
    <property type="match status" value="1"/>
</dbReference>
<name>A0A6H2GZE8_9BACL</name>
<proteinExistence type="inferred from homology"/>
<evidence type="ECO:0000313" key="8">
    <source>
        <dbReference type="Proteomes" id="UP000502136"/>
    </source>
</evidence>
<dbReference type="PROSITE" id="PS00059">
    <property type="entry name" value="ADH_ZINC"/>
    <property type="match status" value="1"/>
</dbReference>
<dbReference type="Pfam" id="PF08240">
    <property type="entry name" value="ADH_N"/>
    <property type="match status" value="1"/>
</dbReference>
<dbReference type="FunFam" id="3.40.50.720:FF:000022">
    <property type="entry name" value="Cinnamyl alcohol dehydrogenase"/>
    <property type="match status" value="1"/>
</dbReference>
<comment type="cofactor">
    <cofactor evidence="1 5">
        <name>Zn(2+)</name>
        <dbReference type="ChEBI" id="CHEBI:29105"/>
    </cofactor>
</comment>
<feature type="domain" description="Enoyl reductase (ER)" evidence="6">
    <location>
        <begin position="8"/>
        <end position="341"/>
    </location>
</feature>
<dbReference type="PANTHER" id="PTHR42683">
    <property type="entry name" value="ALDEHYDE REDUCTASE"/>
    <property type="match status" value="1"/>
</dbReference>
<evidence type="ECO:0000256" key="4">
    <source>
        <dbReference type="ARBA" id="ARBA00023002"/>
    </source>
</evidence>
<dbReference type="SUPFAM" id="SSF50129">
    <property type="entry name" value="GroES-like"/>
    <property type="match status" value="1"/>
</dbReference>
<accession>A0A6H2GZE8</accession>
<evidence type="ECO:0000256" key="2">
    <source>
        <dbReference type="ARBA" id="ARBA00022723"/>
    </source>
</evidence>
<keyword evidence="8" id="KW-1185">Reference proteome</keyword>
<dbReference type="InterPro" id="IPR011032">
    <property type="entry name" value="GroES-like_sf"/>
</dbReference>
<dbReference type="InterPro" id="IPR047109">
    <property type="entry name" value="CAD-like"/>
</dbReference>
<keyword evidence="3 5" id="KW-0862">Zinc</keyword>
<evidence type="ECO:0000313" key="7">
    <source>
        <dbReference type="EMBL" id="QJC52719.1"/>
    </source>
</evidence>
<dbReference type="Pfam" id="PF00107">
    <property type="entry name" value="ADH_zinc_N"/>
    <property type="match status" value="1"/>
</dbReference>
<reference evidence="7 8" key="1">
    <citation type="submission" date="2020-04" db="EMBL/GenBank/DDBJ databases">
        <title>Novel Paenibacillus strain UniB2 isolated from commercial digestive syrup.</title>
        <authorList>
            <person name="Thorat V."/>
            <person name="Kirdat K."/>
            <person name="Tiwarekar B."/>
            <person name="Yadav A."/>
        </authorList>
    </citation>
    <scope>NUCLEOTIDE SEQUENCE [LARGE SCALE GENOMIC DNA]</scope>
    <source>
        <strain evidence="7 8">UniB2</strain>
    </source>
</reference>
<evidence type="ECO:0000256" key="3">
    <source>
        <dbReference type="ARBA" id="ARBA00022833"/>
    </source>
</evidence>
<dbReference type="SUPFAM" id="SSF51735">
    <property type="entry name" value="NAD(P)-binding Rossmann-fold domains"/>
    <property type="match status" value="1"/>
</dbReference>
<gene>
    <name evidence="7" type="ORF">HGI30_14880</name>
</gene>
<dbReference type="InterPro" id="IPR020843">
    <property type="entry name" value="ER"/>
</dbReference>
<comment type="similarity">
    <text evidence="5">Belongs to the zinc-containing alcohol dehydrogenase family.</text>
</comment>
<sequence>MIQTQAHAVFDAAGPFRRTEIERRELEPHDVLIDIKYAGICHSDIHTARGDWGPVEYPLVPGHEIAGVVSAVGSAVTRHAVGDRVGVGCMVDSCRECKPCRDGQEQYCQKGNTGTYGAVDRYGQLTQGGYSERIVVNEDFVVRIPDGIELDAAAPLLCAGITTYSPLRHWQAGPGRKVAVVGLGGLGHMAVKLAHAMGAEVTVLSQTLSKREDGLRLGAAHYYATSDPRTFEALAGSFDLILNTVSAAIDIDAYLSLLALDGTLVNVGAPAEPMTIHAFPLLLHRRSFAGSTIGGIAETQEMLDFCAEHRIAPEIELIAADRIDEAWERVLASDVRYRFVIDISTMGRE</sequence>
<dbReference type="RefSeq" id="WP_168908271.1">
    <property type="nucleotide sequence ID" value="NZ_CP051428.1"/>
</dbReference>
<dbReference type="KEGG" id="palr:HGI30_14880"/>
<dbReference type="AlphaFoldDB" id="A0A6H2GZE8"/>
<dbReference type="InterPro" id="IPR013154">
    <property type="entry name" value="ADH-like_N"/>
</dbReference>
<dbReference type="CDD" id="cd05283">
    <property type="entry name" value="CAD1"/>
    <property type="match status" value="1"/>
</dbReference>
<dbReference type="InterPro" id="IPR036291">
    <property type="entry name" value="NAD(P)-bd_dom_sf"/>
</dbReference>
<dbReference type="EMBL" id="CP051428">
    <property type="protein sequence ID" value="QJC52719.1"/>
    <property type="molecule type" value="Genomic_DNA"/>
</dbReference>
<dbReference type="Proteomes" id="UP000502136">
    <property type="component" value="Chromosome"/>
</dbReference>
<organism evidence="7 8">
    <name type="scientific">Paenibacillus albicereus</name>
    <dbReference type="NCBI Taxonomy" id="2726185"/>
    <lineage>
        <taxon>Bacteria</taxon>
        <taxon>Bacillati</taxon>
        <taxon>Bacillota</taxon>
        <taxon>Bacilli</taxon>
        <taxon>Bacillales</taxon>
        <taxon>Paenibacillaceae</taxon>
        <taxon>Paenibacillus</taxon>
    </lineage>
</organism>